<dbReference type="AlphaFoldDB" id="A0A1C1C992"/>
<keyword evidence="4" id="KW-1185">Reference proteome</keyword>
<name>A0A1C1C992_9EURO</name>
<evidence type="ECO:0000256" key="2">
    <source>
        <dbReference type="SAM" id="Phobius"/>
    </source>
</evidence>
<gene>
    <name evidence="3" type="ORF">CLCR_06433</name>
</gene>
<feature type="transmembrane region" description="Helical" evidence="2">
    <location>
        <begin position="38"/>
        <end position="59"/>
    </location>
</feature>
<proteinExistence type="predicted"/>
<feature type="compositionally biased region" description="Basic and acidic residues" evidence="1">
    <location>
        <begin position="91"/>
        <end position="103"/>
    </location>
</feature>
<comment type="caution">
    <text evidence="3">The sequence shown here is derived from an EMBL/GenBank/DDBJ whole genome shotgun (WGS) entry which is preliminary data.</text>
</comment>
<sequence>MADDGDLPSPDAASHLKGLLGAAGSMVMVASRLVRPGLYFAASSGLGGLFEVMELFWLASGFRCARGIAKTTTWMKEGCLSVSVFQIRQRQRSEAKKREKQKMSSEGSVHPRHPAVKVMKVRTSQT</sequence>
<evidence type="ECO:0000313" key="3">
    <source>
        <dbReference type="EMBL" id="OCT45104.1"/>
    </source>
</evidence>
<feature type="region of interest" description="Disordered" evidence="1">
    <location>
        <begin position="89"/>
        <end position="126"/>
    </location>
</feature>
<dbReference type="Proteomes" id="UP000094526">
    <property type="component" value="Unassembled WGS sequence"/>
</dbReference>
<organism evidence="3 4">
    <name type="scientific">Cladophialophora carrionii</name>
    <dbReference type="NCBI Taxonomy" id="86049"/>
    <lineage>
        <taxon>Eukaryota</taxon>
        <taxon>Fungi</taxon>
        <taxon>Dikarya</taxon>
        <taxon>Ascomycota</taxon>
        <taxon>Pezizomycotina</taxon>
        <taxon>Eurotiomycetes</taxon>
        <taxon>Chaetothyriomycetidae</taxon>
        <taxon>Chaetothyriales</taxon>
        <taxon>Herpotrichiellaceae</taxon>
        <taxon>Cladophialophora</taxon>
    </lineage>
</organism>
<dbReference type="VEuPathDB" id="FungiDB:CLCR_06433"/>
<protein>
    <submittedName>
        <fullName evidence="3">Uncharacterized protein</fullName>
    </submittedName>
</protein>
<keyword evidence="2" id="KW-1133">Transmembrane helix</keyword>
<dbReference type="EMBL" id="LGRB01000020">
    <property type="protein sequence ID" value="OCT45104.1"/>
    <property type="molecule type" value="Genomic_DNA"/>
</dbReference>
<keyword evidence="2" id="KW-0472">Membrane</keyword>
<evidence type="ECO:0000256" key="1">
    <source>
        <dbReference type="SAM" id="MobiDB-lite"/>
    </source>
</evidence>
<reference evidence="4" key="1">
    <citation type="submission" date="2015-07" db="EMBL/GenBank/DDBJ databases">
        <authorList>
            <person name="Teixeira M.M."/>
            <person name="Souza R.C."/>
            <person name="Almeida L.G."/>
            <person name="Vicente V.A."/>
            <person name="de Hoog S."/>
            <person name="Bocca A.L."/>
            <person name="de Almeida S.R."/>
            <person name="Vasconcelos A.T."/>
            <person name="Felipe M.S."/>
        </authorList>
    </citation>
    <scope>NUCLEOTIDE SEQUENCE [LARGE SCALE GENOMIC DNA]</scope>
    <source>
        <strain evidence="4">KSF</strain>
    </source>
</reference>
<keyword evidence="2" id="KW-0812">Transmembrane</keyword>
<evidence type="ECO:0000313" key="4">
    <source>
        <dbReference type="Proteomes" id="UP000094526"/>
    </source>
</evidence>
<accession>A0A1C1C992</accession>